<evidence type="ECO:0000256" key="2">
    <source>
        <dbReference type="SAM" id="MobiDB-lite"/>
    </source>
</evidence>
<sequence>MPRRTQNKTAVQLFCNFCNRTFTSKIGLKSHVRQSPRCHEDLDRRTREVCENSFAPDLLSSTPNDLSTTLNGDGEATGTLPESLPEQEPSAKHARVEEINDDDDLEAGGHPKRPFIDYSARFKVKIKKKGLTLFESMHADQMRKDNPWAPFEDEEEWELAHWLTTHGLSQGAIDEYLKLPITRERTKVSYKNKQSLRKKIEQLPKGPGGTCEMFTTKGDVVDPKNGQRKVQTFELWKRDPVECIKELLSNPLFHEHLRYAPEPQYEDAEGAKPVINEMWTAEWWPQIQERLPPGAVVAPVILSSDKTQLSAFSGDKTAWPVYLSLGNISKDLRRSPSSHAMILIGYLPVAKLACFSKEKRPRASYQLFHDCMRSLLRPWVVRTVHPILAAYITDHPEQCLLTCVKENRCPKCLVRSEDCGTGLGKHVRWRDHKQTAKKLKRAAAGEKTADFREDGLRPVNPLWANLPHADIFVCITPDILHQLHKGMFKEHVVKWASACIPDSGDDEVDARFKCMPAHPELRHFREEISLVSQWTGTEYKNMEKVFLGVIAGAVPKEVILAIRGLLDFIYYAHFESHTSTSLTCLDAAWCQFHKYKSAFRTHYALAKEMLKNWANFNGIPKLHAMDHYLRSIQLLGAADGYNTEGTERLHINFSKHGYRAGNNKKYIRQMTEWLDRQEAVHRFHAYLQWRRPAPKKGPQLERVLHEREKLQKKLDEPGAEEPTLPAGEKQEEQESRGLRSRDGTQISYRIAKKPAHPHVKAVEAAERFGATDLSWYLEDFLRDAATFAPTAVAQSVPKLSELSRNTCIDVYKQVRFDLPVMTQVSRHAVSDVVQAVPAQKTLMSGVEIESTLAHFSTVLAYRNAHRLEGSRVNGSERAADVQDHLAVGRVRVIFRAPDAWSKLAPHPLVYVEWFTSLNAFDEDLDTGAFVASL</sequence>
<feature type="compositionally biased region" description="Basic and acidic residues" evidence="2">
    <location>
        <begin position="728"/>
        <end position="742"/>
    </location>
</feature>
<dbReference type="RefSeq" id="XP_007395159.1">
    <property type="nucleotide sequence ID" value="XM_007395097.1"/>
</dbReference>
<keyword evidence="5" id="KW-1185">Reference proteome</keyword>
<dbReference type="InParanoid" id="K5X3I2"/>
<organism evidence="4 5">
    <name type="scientific">Phanerochaete carnosa (strain HHB-10118-sp)</name>
    <name type="common">White-rot fungus</name>
    <name type="synonym">Peniophora carnosa</name>
    <dbReference type="NCBI Taxonomy" id="650164"/>
    <lineage>
        <taxon>Eukaryota</taxon>
        <taxon>Fungi</taxon>
        <taxon>Dikarya</taxon>
        <taxon>Basidiomycota</taxon>
        <taxon>Agaricomycotina</taxon>
        <taxon>Agaricomycetes</taxon>
        <taxon>Polyporales</taxon>
        <taxon>Phanerochaetaceae</taxon>
        <taxon>Phanerochaete</taxon>
    </lineage>
</organism>
<dbReference type="GeneID" id="18911045"/>
<gene>
    <name evidence="4" type="ORF">PHACADRAFT_194904</name>
</gene>
<evidence type="ECO:0000313" key="4">
    <source>
        <dbReference type="EMBL" id="EKM57347.1"/>
    </source>
</evidence>
<dbReference type="EMBL" id="JH930471">
    <property type="protein sequence ID" value="EKM57347.1"/>
    <property type="molecule type" value="Genomic_DNA"/>
</dbReference>
<proteinExistence type="predicted"/>
<dbReference type="OrthoDB" id="2789130at2759"/>
<dbReference type="KEGG" id="pco:PHACADRAFT_194904"/>
<evidence type="ECO:0000259" key="3">
    <source>
        <dbReference type="PROSITE" id="PS50157"/>
    </source>
</evidence>
<keyword evidence="1" id="KW-0479">Metal-binding</keyword>
<feature type="compositionally biased region" description="Polar residues" evidence="2">
    <location>
        <begin position="59"/>
        <end position="71"/>
    </location>
</feature>
<feature type="region of interest" description="Disordered" evidence="2">
    <location>
        <begin position="711"/>
        <end position="743"/>
    </location>
</feature>
<keyword evidence="1" id="KW-0863">Zinc-finger</keyword>
<feature type="domain" description="C2H2-type" evidence="3">
    <location>
        <begin position="13"/>
        <end position="44"/>
    </location>
</feature>
<dbReference type="AlphaFoldDB" id="K5X3I2"/>
<dbReference type="InterPro" id="IPR041078">
    <property type="entry name" value="Plavaka"/>
</dbReference>
<reference evidence="4 5" key="1">
    <citation type="journal article" date="2012" name="BMC Genomics">
        <title>Comparative genomics of the white-rot fungi, Phanerochaete carnosa and P. chrysosporium, to elucidate the genetic basis of the distinct wood types they colonize.</title>
        <authorList>
            <person name="Suzuki H."/>
            <person name="MacDonald J."/>
            <person name="Syed K."/>
            <person name="Salamov A."/>
            <person name="Hori C."/>
            <person name="Aerts A."/>
            <person name="Henrissat B."/>
            <person name="Wiebenga A."/>
            <person name="vanKuyk P.A."/>
            <person name="Barry K."/>
            <person name="Lindquist E."/>
            <person name="LaButti K."/>
            <person name="Lapidus A."/>
            <person name="Lucas S."/>
            <person name="Coutinho P."/>
            <person name="Gong Y."/>
            <person name="Samejima M."/>
            <person name="Mahadevan R."/>
            <person name="Abou-Zaid M."/>
            <person name="de Vries R.P."/>
            <person name="Igarashi K."/>
            <person name="Yadav J.S."/>
            <person name="Grigoriev I.V."/>
            <person name="Master E.R."/>
        </authorList>
    </citation>
    <scope>NUCLEOTIDE SEQUENCE [LARGE SCALE GENOMIC DNA]</scope>
    <source>
        <strain evidence="4 5">HHB-10118-sp</strain>
    </source>
</reference>
<accession>K5X3I2</accession>
<dbReference type="InterPro" id="IPR013087">
    <property type="entry name" value="Znf_C2H2_type"/>
</dbReference>
<dbReference type="HOGENOM" id="CLU_006344_4_2_1"/>
<dbReference type="Pfam" id="PF18759">
    <property type="entry name" value="Plavaka"/>
    <property type="match status" value="1"/>
</dbReference>
<keyword evidence="1" id="KW-0862">Zinc</keyword>
<evidence type="ECO:0000313" key="5">
    <source>
        <dbReference type="Proteomes" id="UP000008370"/>
    </source>
</evidence>
<name>K5X3I2_PHACS</name>
<dbReference type="PROSITE" id="PS50157">
    <property type="entry name" value="ZINC_FINGER_C2H2_2"/>
    <property type="match status" value="1"/>
</dbReference>
<dbReference type="Proteomes" id="UP000008370">
    <property type="component" value="Unassembled WGS sequence"/>
</dbReference>
<feature type="region of interest" description="Disordered" evidence="2">
    <location>
        <begin position="55"/>
        <end position="91"/>
    </location>
</feature>
<protein>
    <recommendedName>
        <fullName evidence="3">C2H2-type domain-containing protein</fullName>
    </recommendedName>
</protein>
<evidence type="ECO:0000256" key="1">
    <source>
        <dbReference type="PROSITE-ProRule" id="PRU00042"/>
    </source>
</evidence>
<dbReference type="GO" id="GO:0008270">
    <property type="term" value="F:zinc ion binding"/>
    <property type="evidence" value="ECO:0007669"/>
    <property type="project" value="UniProtKB-KW"/>
</dbReference>